<comment type="similarity">
    <text evidence="1">Belongs to the ABC transporter superfamily.</text>
</comment>
<protein>
    <submittedName>
        <fullName evidence="3">ABC transporter ATP-binding protein</fullName>
        <ecNumber evidence="3">3.6.3.-</ecNumber>
    </submittedName>
</protein>
<keyword evidence="3" id="KW-0067">ATP-binding</keyword>
<evidence type="ECO:0000313" key="4">
    <source>
        <dbReference type="Proteomes" id="UP000254076"/>
    </source>
</evidence>
<dbReference type="EMBL" id="UHEQ01000004">
    <property type="protein sequence ID" value="SUN13621.1"/>
    <property type="molecule type" value="Genomic_DNA"/>
</dbReference>
<dbReference type="AlphaFoldDB" id="A0A8B4RBB8"/>
<gene>
    <name evidence="3" type="primary">ABC-NDB</name>
    <name evidence="3" type="ORF">NCTC8185_00831</name>
</gene>
<accession>A0A8B4RBB8</accession>
<evidence type="ECO:0000256" key="1">
    <source>
        <dbReference type="ARBA" id="ARBA00005417"/>
    </source>
</evidence>
<name>A0A8B4RBB8_STRAG</name>
<keyword evidence="3" id="KW-0378">Hydrolase</keyword>
<dbReference type="InterPro" id="IPR027417">
    <property type="entry name" value="P-loop_NTPase"/>
</dbReference>
<dbReference type="Proteomes" id="UP000254076">
    <property type="component" value="Unassembled WGS sequence"/>
</dbReference>
<dbReference type="InterPro" id="IPR003439">
    <property type="entry name" value="ABC_transporter-like_ATP-bd"/>
</dbReference>
<evidence type="ECO:0000259" key="2">
    <source>
        <dbReference type="Pfam" id="PF00005"/>
    </source>
</evidence>
<keyword evidence="3" id="KW-0547">Nucleotide-binding</keyword>
<reference evidence="3 4" key="1">
    <citation type="submission" date="2018-06" db="EMBL/GenBank/DDBJ databases">
        <authorList>
            <consortium name="Pathogen Informatics"/>
            <person name="Doyle S."/>
        </authorList>
    </citation>
    <scope>NUCLEOTIDE SEQUENCE [LARGE SCALE GENOMIC DNA]</scope>
    <source>
        <strain evidence="3 4">NCTC8185</strain>
    </source>
</reference>
<comment type="caution">
    <text evidence="3">The sequence shown here is derived from an EMBL/GenBank/DDBJ whole genome shotgun (WGS) entry which is preliminary data.</text>
</comment>
<feature type="domain" description="ABC transporter" evidence="2">
    <location>
        <begin position="3"/>
        <end position="90"/>
    </location>
</feature>
<dbReference type="Gene3D" id="3.40.50.300">
    <property type="entry name" value="P-loop containing nucleotide triphosphate hydrolases"/>
    <property type="match status" value="1"/>
</dbReference>
<evidence type="ECO:0000313" key="3">
    <source>
        <dbReference type="EMBL" id="SUN13621.1"/>
    </source>
</evidence>
<dbReference type="PANTHER" id="PTHR42798">
    <property type="entry name" value="LIPOPROTEIN-RELEASING SYSTEM ATP-BINDING PROTEIN LOLD"/>
    <property type="match status" value="1"/>
</dbReference>
<dbReference type="EC" id="3.6.3.-" evidence="3"/>
<dbReference type="GO" id="GO:0016887">
    <property type="term" value="F:ATP hydrolysis activity"/>
    <property type="evidence" value="ECO:0007669"/>
    <property type="project" value="InterPro"/>
</dbReference>
<dbReference type="SUPFAM" id="SSF52540">
    <property type="entry name" value="P-loop containing nucleoside triphosphate hydrolases"/>
    <property type="match status" value="1"/>
</dbReference>
<dbReference type="Pfam" id="PF00005">
    <property type="entry name" value="ABC_tran"/>
    <property type="match status" value="1"/>
</dbReference>
<organism evidence="3 4">
    <name type="scientific">Streptococcus agalactiae</name>
    <dbReference type="NCBI Taxonomy" id="1311"/>
    <lineage>
        <taxon>Bacteria</taxon>
        <taxon>Bacillati</taxon>
        <taxon>Bacillota</taxon>
        <taxon>Bacilli</taxon>
        <taxon>Lactobacillales</taxon>
        <taxon>Streptococcaceae</taxon>
        <taxon>Streptococcus</taxon>
    </lineage>
</organism>
<dbReference type="PANTHER" id="PTHR42798:SF7">
    <property type="entry name" value="ALPHA-D-RIBOSE 1-METHYLPHOSPHONATE 5-TRIPHOSPHATE SYNTHASE SUBUNIT PHNL"/>
    <property type="match status" value="1"/>
</dbReference>
<sequence length="114" mass="12647">MSADYGEFISILGVSGSGKSTLLKCISSLSKPTGGEVTINGINPYSLKDRKLSKLRREEIAFIFQAYNLVPALPVIENIALPLRLSHKIVKTDKSFLISFYYSSVILNVVFRTF</sequence>
<proteinExistence type="inferred from homology"/>
<dbReference type="GO" id="GO:0005524">
    <property type="term" value="F:ATP binding"/>
    <property type="evidence" value="ECO:0007669"/>
    <property type="project" value="UniProtKB-KW"/>
</dbReference>